<name>A0A1H3PC63_9BURK</name>
<keyword evidence="1" id="KW-0472">Membrane</keyword>
<evidence type="ECO:0000313" key="3">
    <source>
        <dbReference type="Proteomes" id="UP000183417"/>
    </source>
</evidence>
<keyword evidence="1" id="KW-1133">Transmembrane helix</keyword>
<evidence type="ECO:0008006" key="4">
    <source>
        <dbReference type="Google" id="ProtNLM"/>
    </source>
</evidence>
<sequence length="77" mass="8649">MPDIPDWLQWPAFLASIAGAWCVGSRSAQRRNLGFWVLMLSNALWALWGWSTAAWALVSLQFCLAITNIRGSIKAER</sequence>
<evidence type="ECO:0000256" key="1">
    <source>
        <dbReference type="SAM" id="Phobius"/>
    </source>
</evidence>
<dbReference type="RefSeq" id="WP_016448412.1">
    <property type="nucleotide sequence ID" value="NZ_AP025556.1"/>
</dbReference>
<protein>
    <recommendedName>
        <fullName evidence="4">Inner membrane protein</fullName>
    </recommendedName>
</protein>
<dbReference type="AlphaFoldDB" id="A0A1H3PC63"/>
<proteinExistence type="predicted"/>
<dbReference type="EMBL" id="FNPE01000010">
    <property type="protein sequence ID" value="SDY98734.1"/>
    <property type="molecule type" value="Genomic_DNA"/>
</dbReference>
<feature type="transmembrane region" description="Helical" evidence="1">
    <location>
        <begin position="43"/>
        <end position="67"/>
    </location>
</feature>
<dbReference type="Proteomes" id="UP000183417">
    <property type="component" value="Unassembled WGS sequence"/>
</dbReference>
<gene>
    <name evidence="2" type="ORF">SAMN05421547_11090</name>
</gene>
<evidence type="ECO:0000313" key="2">
    <source>
        <dbReference type="EMBL" id="SDY98734.1"/>
    </source>
</evidence>
<accession>A0A1H3PC63</accession>
<organism evidence="2 3">
    <name type="scientific">Delftia lacustris</name>
    <dbReference type="NCBI Taxonomy" id="558537"/>
    <lineage>
        <taxon>Bacteria</taxon>
        <taxon>Pseudomonadati</taxon>
        <taxon>Pseudomonadota</taxon>
        <taxon>Betaproteobacteria</taxon>
        <taxon>Burkholderiales</taxon>
        <taxon>Comamonadaceae</taxon>
        <taxon>Delftia</taxon>
    </lineage>
</organism>
<dbReference type="GeneID" id="94690072"/>
<keyword evidence="1" id="KW-0812">Transmembrane</keyword>
<reference evidence="2 3" key="1">
    <citation type="submission" date="2016-10" db="EMBL/GenBank/DDBJ databases">
        <authorList>
            <person name="de Groot N.N."/>
        </authorList>
    </citation>
    <scope>NUCLEOTIDE SEQUENCE [LARGE SCALE GENOMIC DNA]</scope>
    <source>
        <strain evidence="2 3">LMG 24775</strain>
    </source>
</reference>